<dbReference type="AlphaFoldDB" id="A0A0F3MG72"/>
<dbReference type="SMART" id="SM00952">
    <property type="entry name" value="RAP"/>
    <property type="match status" value="1"/>
</dbReference>
<dbReference type="PANTHER" id="PTHR21228:SF40">
    <property type="entry name" value="LD45607P"/>
    <property type="match status" value="1"/>
</dbReference>
<accession>A0A0F3MG72</accession>
<gene>
    <name evidence="2" type="ORF">OCHUTO_1133</name>
</gene>
<dbReference type="PANTHER" id="PTHR21228">
    <property type="entry name" value="FAST LEU-RICH DOMAIN-CONTAINING"/>
    <property type="match status" value="1"/>
</dbReference>
<dbReference type="Proteomes" id="UP000033616">
    <property type="component" value="Unassembled WGS sequence"/>
</dbReference>
<dbReference type="GO" id="GO:0003723">
    <property type="term" value="F:RNA binding"/>
    <property type="evidence" value="ECO:0007669"/>
    <property type="project" value="TreeGrafter"/>
</dbReference>
<dbReference type="EMBL" id="LANP01000045">
    <property type="protein sequence ID" value="KJV54502.1"/>
    <property type="molecule type" value="Genomic_DNA"/>
</dbReference>
<reference evidence="2 3" key="1">
    <citation type="submission" date="2015-02" db="EMBL/GenBank/DDBJ databases">
        <title>Genome Sequencing of Rickettsiales.</title>
        <authorList>
            <person name="Daugherty S.C."/>
            <person name="Su Q."/>
            <person name="Abolude K."/>
            <person name="Beier-Sexton M."/>
            <person name="Carlyon J.A."/>
            <person name="Carter R."/>
            <person name="Day N.P."/>
            <person name="Dumler S.J."/>
            <person name="Dyachenko V."/>
            <person name="Godinez A."/>
            <person name="Kurtti T.J."/>
            <person name="Lichay M."/>
            <person name="Mullins K.E."/>
            <person name="Ott S."/>
            <person name="Pappas-Brown V."/>
            <person name="Paris D.H."/>
            <person name="Patel P."/>
            <person name="Richards A.L."/>
            <person name="Sadzewicz L."/>
            <person name="Sears K."/>
            <person name="Seidman D."/>
            <person name="Sengamalay N."/>
            <person name="Stenos J."/>
            <person name="Tallon L.J."/>
            <person name="Vincent G."/>
            <person name="Fraser C.M."/>
            <person name="Munderloh U."/>
            <person name="Dunning-Hotopp J.C."/>
        </authorList>
    </citation>
    <scope>NUCLEOTIDE SEQUENCE [LARGE SCALE GENOMIC DNA]</scope>
    <source>
        <strain evidence="2 3">Fuller</strain>
    </source>
</reference>
<dbReference type="Pfam" id="PF08373">
    <property type="entry name" value="RAP"/>
    <property type="match status" value="1"/>
</dbReference>
<dbReference type="PATRIC" id="fig|1359168.3.peg.1008"/>
<evidence type="ECO:0000259" key="1">
    <source>
        <dbReference type="PROSITE" id="PS51286"/>
    </source>
</evidence>
<feature type="domain" description="RAP" evidence="1">
    <location>
        <begin position="215"/>
        <end position="272"/>
    </location>
</feature>
<sequence length="327" mass="37326">AWIKHATAIIDHFKPQDLANSIWACGRLEIHPSKDFVKAWIKHATAIIDHFKPQDLANSIWACGRLEIHPSDDFINAWINHATATIDQFNHQNLANSIHDIFILNVLCNSKIKVPQQFIDSVNSNTTLFNNEEISQILKAHFYFSKTGTGILTSQNRQLLERKYKSTLEPCRTSNLQLDILKVVKKVLAQHDIKREFYIKHIASNVDIFIKGKNIVIQVDGPSHFDDNNAPNFSTRLNSTLLSLYQYKVLRIPYWNWDKCKTMASKERYISELISIDEPVSEEAQACEEIFYNAIDDPSVIATHQVSSDSEIQVLGDIDSSHDARGL</sequence>
<evidence type="ECO:0000313" key="3">
    <source>
        <dbReference type="Proteomes" id="UP000033616"/>
    </source>
</evidence>
<dbReference type="GO" id="GO:0035770">
    <property type="term" value="C:ribonucleoprotein granule"/>
    <property type="evidence" value="ECO:0007669"/>
    <property type="project" value="TreeGrafter"/>
</dbReference>
<feature type="non-terminal residue" evidence="2">
    <location>
        <position position="1"/>
    </location>
</feature>
<protein>
    <submittedName>
        <fullName evidence="2">RAP domain protein</fullName>
    </submittedName>
</protein>
<comment type="caution">
    <text evidence="2">The sequence shown here is derived from an EMBL/GenBank/DDBJ whole genome shotgun (WGS) entry which is preliminary data.</text>
</comment>
<dbReference type="PROSITE" id="PS51286">
    <property type="entry name" value="RAP"/>
    <property type="match status" value="1"/>
</dbReference>
<dbReference type="InterPro" id="IPR013584">
    <property type="entry name" value="RAP"/>
</dbReference>
<proteinExistence type="predicted"/>
<dbReference type="STRING" id="1359168.OCHUTO_1133"/>
<evidence type="ECO:0000313" key="2">
    <source>
        <dbReference type="EMBL" id="KJV54502.1"/>
    </source>
</evidence>
<dbReference type="InterPro" id="IPR050870">
    <property type="entry name" value="FAST_kinase"/>
</dbReference>
<dbReference type="RefSeq" id="WP_045797628.1">
    <property type="nucleotide sequence ID" value="NZ_LANP01000045.1"/>
</dbReference>
<dbReference type="GO" id="GO:0044528">
    <property type="term" value="P:regulation of mitochondrial mRNA stability"/>
    <property type="evidence" value="ECO:0007669"/>
    <property type="project" value="TreeGrafter"/>
</dbReference>
<organism evidence="2 3">
    <name type="scientific">Orientia chuto str. Dubai</name>
    <dbReference type="NCBI Taxonomy" id="1359168"/>
    <lineage>
        <taxon>Bacteria</taxon>
        <taxon>Pseudomonadati</taxon>
        <taxon>Pseudomonadota</taxon>
        <taxon>Alphaproteobacteria</taxon>
        <taxon>Rickettsiales</taxon>
        <taxon>Rickettsiaceae</taxon>
        <taxon>Rickettsieae</taxon>
        <taxon>Orientia</taxon>
    </lineage>
</organism>
<keyword evidence="3" id="KW-1185">Reference proteome</keyword>
<name>A0A0F3MG72_9RICK</name>